<evidence type="ECO:0000313" key="3">
    <source>
        <dbReference type="EMBL" id="TPX07574.1"/>
    </source>
</evidence>
<dbReference type="Proteomes" id="UP000319257">
    <property type="component" value="Unassembled WGS sequence"/>
</dbReference>
<dbReference type="PANTHER" id="PTHR24148">
    <property type="entry name" value="ANKYRIN REPEAT DOMAIN-CONTAINING PROTEIN 39 HOMOLOG-RELATED"/>
    <property type="match status" value="1"/>
</dbReference>
<reference evidence="2 4" key="1">
    <citation type="submission" date="2019-06" db="EMBL/GenBank/DDBJ databases">
        <title>Draft genome sequence of the filamentous fungus Phialemoniopsis curvata isolated from diesel fuel.</title>
        <authorList>
            <person name="Varaljay V.A."/>
            <person name="Lyon W.J."/>
            <person name="Crouch A.L."/>
            <person name="Drake C.E."/>
            <person name="Hollomon J.M."/>
            <person name="Nadeau L.J."/>
            <person name="Nunn H.S."/>
            <person name="Stevenson B.S."/>
            <person name="Bojanowski C.L."/>
            <person name="Crookes-Goodson W.J."/>
        </authorList>
    </citation>
    <scope>NUCLEOTIDE SEQUENCE [LARGE SCALE GENOMIC DNA]</scope>
    <source>
        <strain evidence="2 4">D216</strain>
    </source>
</reference>
<dbReference type="OrthoDB" id="4587016at2759"/>
<name>A0A507AJ80_9PEZI</name>
<protein>
    <recommendedName>
        <fullName evidence="1">Heterokaryon incompatibility domain-containing protein</fullName>
    </recommendedName>
</protein>
<proteinExistence type="predicted"/>
<sequence length="771" mass="87802">MALAPFPGCWDSEEFQYPSLAAKPRVFRLIRLLPPARSFFPICSDTLRVEIIEADLGAAVPIEYDTLSYSWGVGAKARPDRRVIVETAGQQKRVMWIHRPLEAALRSIVANRVTDRPIFVDQICINQSDGDEKAVQVHLMGEIYSRGQRVVVWLGPSTALSDLFFDMAREMNEEGVMSRLIGPNKGHFMEIYDAVLDPDPSIELTGVKKEDRDDLLALIAKFERRFSQEAMIHVLERSWFNRLWVIQEACLAPNVTFLCGSRILCFECLRSSCAFFTFYNGNWIRTQRGTVSQHEVNRANLVFKLLQRFNRIFHERKAIHELGQKQTYYDIMLKYNVNVDSDKINCTKAEDRLFGVLGLAADEEVYNTVAVRYDDNDGDTSHSNGVFTDFASLAVCQNLDFLSLSQFPKSRDGLPTWVPDWSTDLSMSRGYLNLKKPVYSAGGPMPTILPLVDRERRQLSVSGLVIGKIMQIGSTTILQDFERPYFDNVQYQSLKRFYSEADDMLLRASNIPSCPFPYATDHRLRRLAAIRLADFDLTAKDMATRYGYDSTTAYENLEGAYEQASTLGQRLITSDEFLRDHSLSNIFRNINSWAHASETDVLHLCATDPVTGSMRWLRGCYEFAREMVILFFSSARVSLTAKWLYLKRRYGGLRFHPPNREEVLERTGLNPDRAVARHLSDYLDFVFRNRDRHLFITEGGYVGVGPASIQKGDVAVVLFGATVPHILSPRVLPDDSMEDTVWAYLGEAYCDGVMEGQFLQGVKEPETFKIV</sequence>
<dbReference type="PANTHER" id="PTHR24148:SF64">
    <property type="entry name" value="HETEROKARYON INCOMPATIBILITY DOMAIN-CONTAINING PROTEIN"/>
    <property type="match status" value="1"/>
</dbReference>
<comment type="caution">
    <text evidence="2">The sequence shown here is derived from an EMBL/GenBank/DDBJ whole genome shotgun (WGS) entry which is preliminary data.</text>
</comment>
<gene>
    <name evidence="2" type="ORF">E0L32_001956</name>
    <name evidence="3" type="ORF">E0L32_002177</name>
</gene>
<dbReference type="InterPro" id="IPR010730">
    <property type="entry name" value="HET"/>
</dbReference>
<feature type="domain" description="Heterokaryon incompatibility" evidence="1">
    <location>
        <begin position="64"/>
        <end position="248"/>
    </location>
</feature>
<dbReference type="InParanoid" id="A0A507AJ80"/>
<evidence type="ECO:0000313" key="2">
    <source>
        <dbReference type="EMBL" id="TPX07353.1"/>
    </source>
</evidence>
<organism evidence="2 4">
    <name type="scientific">Thyridium curvatum</name>
    <dbReference type="NCBI Taxonomy" id="1093900"/>
    <lineage>
        <taxon>Eukaryota</taxon>
        <taxon>Fungi</taxon>
        <taxon>Dikarya</taxon>
        <taxon>Ascomycota</taxon>
        <taxon>Pezizomycotina</taxon>
        <taxon>Sordariomycetes</taxon>
        <taxon>Sordariomycetidae</taxon>
        <taxon>Thyridiales</taxon>
        <taxon>Thyridiaceae</taxon>
        <taxon>Thyridium</taxon>
    </lineage>
</organism>
<dbReference type="EMBL" id="SKBQ01000008">
    <property type="protein sequence ID" value="TPX07353.1"/>
    <property type="molecule type" value="Genomic_DNA"/>
</dbReference>
<dbReference type="STRING" id="1093900.A0A507AJ80"/>
<dbReference type="AlphaFoldDB" id="A0A507AJ80"/>
<dbReference type="Pfam" id="PF26639">
    <property type="entry name" value="Het-6_barrel"/>
    <property type="match status" value="1"/>
</dbReference>
<evidence type="ECO:0000313" key="4">
    <source>
        <dbReference type="Proteomes" id="UP000319257"/>
    </source>
</evidence>
<accession>A0A507AJ80</accession>
<evidence type="ECO:0000259" key="1">
    <source>
        <dbReference type="Pfam" id="PF06985"/>
    </source>
</evidence>
<dbReference type="InterPro" id="IPR052895">
    <property type="entry name" value="HetReg/Transcr_Mod"/>
</dbReference>
<dbReference type="Pfam" id="PF06985">
    <property type="entry name" value="HET"/>
    <property type="match status" value="1"/>
</dbReference>
<dbReference type="EMBL" id="SKBQ01000008">
    <property type="protein sequence ID" value="TPX07574.1"/>
    <property type="molecule type" value="Genomic_DNA"/>
</dbReference>
<dbReference type="GeneID" id="41969403"/>
<dbReference type="RefSeq" id="XP_030989064.1">
    <property type="nucleotide sequence ID" value="XM_031136092.1"/>
</dbReference>
<keyword evidence="4" id="KW-1185">Reference proteome</keyword>